<comment type="caution">
    <text evidence="1">The sequence shown here is derived from an EMBL/GenBank/DDBJ whole genome shotgun (WGS) entry which is preliminary data.</text>
</comment>
<evidence type="ECO:0000313" key="2">
    <source>
        <dbReference type="Proteomes" id="UP000244450"/>
    </source>
</evidence>
<protein>
    <recommendedName>
        <fullName evidence="3">Secretion system C-terminal sorting domain-containing protein</fullName>
    </recommendedName>
</protein>
<dbReference type="SMART" id="SM00710">
    <property type="entry name" value="PbH1"/>
    <property type="match status" value="8"/>
</dbReference>
<sequence>MAQTSWKGIVSSSWSNSANWTAGVPNSNVDAIIGDAAFTGIYYPVISSSASCGSLTVGAGMNAVLTVSKSLTVAGDLVIGAGSTISQRVVTLTVKGNWTNNGSYSTSSANSRVIFAGATQAIEGSAVTAFRKLTIGVGSTTTQNVNMTVSGSFTVNGTFIPADNATPVEVSGTATTSVAAGGVLHVKAATFANNYGLTGAITLAAGSVVAYSGNLVNQTVRNNLTYSTLQISGSSIKTLGGNLNLLNATTATAGKIEVLAGTLDLSTFTANRGTTVAGGGLTVANGATLKIGGTNTFPLNYGTISLGLTSTVEYSGTSQAVAAQIYGNLTLSAGSGTVVKTMPATDFTVSGNFTSNVAAGTGVSYTAASNITISGDVNIGAATTFNGGSFTVTTSSNWVNNGTFSGGTGLVIVTGGGASIGGTGAYNFNDLTIAATNITATAAAITVAGNFATTAPGTFTHLTGGTFTMSGAGKTITGTDISFENLTVTGSVTATGALTITGNLSVSGSMNSTAAGVVMSGSGKTISGTGAIIFGSLSVTGSVTSSTGFTIGNNLDVYGTFTASAGTATFTGNSFLNGTANLFNVTLNGTALQLSANAVLGIANLYTVTAGTLNVTATVPNTVNFNGTGAQTIPSGTFDRLMVSNGSTKTLGGSVTVNSDFTIATGTTFSAGSQSIAILGNWISNGTFTAGSGTVTLGGANNTSITGASTFNILTLNKTNAVNQVSLLSNVSVATLNMNTGTMMTGANTVTITGNRTGNGIILGNIQHSHNFALGTAYAFESPNNTVTLTAISISASVTMSVSPQVVTDFPSGAAINRQYTITTSGLAQVASVLRLHYEDAELNGNAESSLSIWRNTGTGWSVYGNSASSTTANYVEQISLLGTLAGRYTLSATSNVVRWNGSVSSDWNTANNWTVAQGSPSRPPGPNDIAEIGTIAFTNQPVISSAANVKSISFGSVQAATLTLASGGSLVTQGNITGLWSANAAHVINVNDQSLTVNGSLTLSDGTAGHTIQLNIGNGTVTAGAVSQSGGAGIVFSGAGTMNIANDFTYSSGTFTAGSSTVVYNGSAIQAVAGVTYNHLSINKTGGSAQINSATTVNGDLTVASGDLTVNAATTVTGNVTLNAGAAASGGAAAITVNGNWSNSGTFTPGTGTVNFTGSNAQSISASAFNNVVINKTGGAATLSGNMSVNGNLSVSAGTLNLATFTASRSSQGGTLSVASGGTLTVGGASNFPANYSQYQLGSTSTVNYNMAGSQTVAGNVAYGHLLFGGSGTKSLAATAIVNGNLTIGSGTTLSAGTFTVNLYGNWVNNGTFSAGSSTVTLNGAGKTITGNTTFNRLMVYGSYAVAGSDITYNGLLQITTGGSYDGGSGSATINGDLTNNGSLISNGVTTFTGTSLQTIRLVNAIVSNSSGVINFNGNVSPVLNSTSTPTFATLNINNTAGINPSVGWTVLVAFNISSGASFNGGLPTHTIRGSFTNNGTVTSTGTLYFDPLAAQSISLRGTAFSSTGSVIFGGSAALTISGTPTLLTDVTIANTVGITPATGWNITGDLHIHGNSIFNAGSNNFTVNGDLESNGALNGGTSTFTLTAPAGILTGSDSTIFYNLVIDGAITADADFKVNHNLTINGSIDASIGTAIMTGSAPATIGGTGSPFNLAQLQVAKTGAATVTLSRTLQAVTALDVLSGTLDTGDSTIIEDATAGGTLSIEDSARLVVRGIHSLPVFDTYQLDTLSTVEYGGSTQTVAGVTPYGNLTISAAGNKTATSTLTILNNFTLSNGTFIPGSFTDTLQGNWSMTGGTFTNTGSTIYLNGTADQAVSSTGAFNNVKVNKATGLVNLSSNATINGTLTFMAGKIRTGTNAVIIAAGGTVSGAAQNTGWVYGRLQKNVAAGTNVSRTYEIGDSLSYTPATMLLASVTTTGNVTAVVYAVSHPDLLSSGLNTNRKVKRYWTFTNSGVAFTTATVTLNWVTADVDAGAVSSNFKVAQYNGTTWSLPAVSSPQPTSIQATGLTAFGDLAVGELATGAIWTGAVSTSWYVTGNWSSATVPTTITNVTIPSGLVNYPLVNSGEATANNITIQPGATVTVSGATLQIAGVITSTGTFTATAGTIELNGASAQVIPAATFTSDTLLNLTINNTAGVTLQGALNVSGILKVTTGQLNTGGFLTLLSTAAQTALIDGSGAGQVSGNVTMQRYLPSAFGYKYVSSPFQAATVNEMADDIDLNAPFPSFYRYVENRASSGWVAYTDPTGVLTPMTGYAAQMGTSGTPFTMDITGVVNNQTVTAPTLTNNNQPYTQGFNLVGNPYPSPVDWDIAAGWSRTNIDNAVYYFNAGTASQYTGTYSSYINGVSSDGIANNVIAAMQGFFVHVTDGTFPVTGALSVNNNARINNPSPVFHRVSQTTPMLRINAAFADDGQAADPLVVYFDEAASPDFERTMDALKLMNTDLAVPNIYALSADSARLSINALPQFPDSTDVVALGLKTEKAGWVTFTVTDMVRLPPQLHIYLKDAVTGKTQELQAFTKYRVYLDAGTYEQRFSFVFHGGATSSPGDAGPVFRAYSAGQTLYAYFDKVPGEKCHITIYNLLGQALWQQDLAGNGQHAIGKQYSSGLYIVSFYAGGTIVSKKVFISNQ</sequence>
<evidence type="ECO:0008006" key="3">
    <source>
        <dbReference type="Google" id="ProtNLM"/>
    </source>
</evidence>
<keyword evidence="2" id="KW-1185">Reference proteome</keyword>
<organism evidence="1 2">
    <name type="scientific">Chitinophaga parva</name>
    <dbReference type="NCBI Taxonomy" id="2169414"/>
    <lineage>
        <taxon>Bacteria</taxon>
        <taxon>Pseudomonadati</taxon>
        <taxon>Bacteroidota</taxon>
        <taxon>Chitinophagia</taxon>
        <taxon>Chitinophagales</taxon>
        <taxon>Chitinophagaceae</taxon>
        <taxon>Chitinophaga</taxon>
    </lineage>
</organism>
<proteinExistence type="predicted"/>
<dbReference type="InterPro" id="IPR006626">
    <property type="entry name" value="PbH1"/>
</dbReference>
<dbReference type="Proteomes" id="UP000244450">
    <property type="component" value="Unassembled WGS sequence"/>
</dbReference>
<dbReference type="RefSeq" id="WP_108688569.1">
    <property type="nucleotide sequence ID" value="NZ_QCYK01000003.1"/>
</dbReference>
<accession>A0A2T7BCK0</accession>
<dbReference type="InterPro" id="IPR026444">
    <property type="entry name" value="Secre_tail"/>
</dbReference>
<evidence type="ECO:0000313" key="1">
    <source>
        <dbReference type="EMBL" id="PUZ22824.1"/>
    </source>
</evidence>
<gene>
    <name evidence="1" type="ORF">DCC81_20595</name>
</gene>
<dbReference type="OrthoDB" id="101122at2"/>
<dbReference type="NCBIfam" id="TIGR04183">
    <property type="entry name" value="Por_Secre_tail"/>
    <property type="match status" value="1"/>
</dbReference>
<dbReference type="EMBL" id="QCYK01000003">
    <property type="protein sequence ID" value="PUZ22824.1"/>
    <property type="molecule type" value="Genomic_DNA"/>
</dbReference>
<reference evidence="1 2" key="1">
    <citation type="submission" date="2018-04" db="EMBL/GenBank/DDBJ databases">
        <title>Chitinophaga fuyangensis sp. nov., isolated from soil in a chemical factory.</title>
        <authorList>
            <person name="Chen K."/>
        </authorList>
    </citation>
    <scope>NUCLEOTIDE SEQUENCE [LARGE SCALE GENOMIC DNA]</scope>
    <source>
        <strain evidence="1 2">LY-1</strain>
    </source>
</reference>
<name>A0A2T7BCK0_9BACT</name>